<feature type="domain" description="Helix-hairpin-helix DNA-binding motif class 1" evidence="1">
    <location>
        <begin position="118"/>
        <end position="137"/>
    </location>
</feature>
<comment type="caution">
    <text evidence="2">The sequence shown here is derived from an EMBL/GenBank/DDBJ whole genome shotgun (WGS) entry which is preliminary data.</text>
</comment>
<evidence type="ECO:0000259" key="1">
    <source>
        <dbReference type="SMART" id="SM00278"/>
    </source>
</evidence>
<dbReference type="GO" id="GO:0006281">
    <property type="term" value="P:DNA repair"/>
    <property type="evidence" value="ECO:0007669"/>
    <property type="project" value="InterPro"/>
</dbReference>
<name>A0A521G5N3_9BACT</name>
<feature type="domain" description="Helix-hairpin-helix DNA-binding motif class 1" evidence="1">
    <location>
        <begin position="88"/>
        <end position="107"/>
    </location>
</feature>
<dbReference type="Gene3D" id="1.10.150.320">
    <property type="entry name" value="Photosystem II 12 kDa extrinsic protein"/>
    <property type="match status" value="1"/>
</dbReference>
<dbReference type="Pfam" id="PF12836">
    <property type="entry name" value="HHH_3"/>
    <property type="match status" value="1"/>
</dbReference>
<proteinExistence type="predicted"/>
<dbReference type="PANTHER" id="PTHR21180:SF32">
    <property type="entry name" value="ENDONUCLEASE_EXONUCLEASE_PHOSPHATASE FAMILY DOMAIN-CONTAINING PROTEIN 1"/>
    <property type="match status" value="1"/>
</dbReference>
<dbReference type="AlphaFoldDB" id="A0A521G5N3"/>
<dbReference type="InterPro" id="IPR010994">
    <property type="entry name" value="RuvA_2-like"/>
</dbReference>
<dbReference type="GO" id="GO:0015627">
    <property type="term" value="C:type II protein secretion system complex"/>
    <property type="evidence" value="ECO:0007669"/>
    <property type="project" value="TreeGrafter"/>
</dbReference>
<dbReference type="EMBL" id="NQJD01000001">
    <property type="protein sequence ID" value="TAA76316.1"/>
    <property type="molecule type" value="Genomic_DNA"/>
</dbReference>
<dbReference type="PANTHER" id="PTHR21180">
    <property type="entry name" value="ENDONUCLEASE/EXONUCLEASE/PHOSPHATASE FAMILY DOMAIN-CONTAINING PROTEIN 1"/>
    <property type="match status" value="1"/>
</dbReference>
<keyword evidence="3" id="KW-1185">Reference proteome</keyword>
<accession>A0A521G5N3</accession>
<sequence>MRRLQLNDHRPFVLILLAALILASDWYTPKLDAQVSAYFWAEGKLIRTQDSRAGQGVPLTAGMSCADIPPEIARFFNLPLPINRADQYALIALPGIGPKLAEKIITYREGKGGITGPDDLIEVNGIGPKRSASLLPLLCFDKAQ</sequence>
<dbReference type="InterPro" id="IPR003583">
    <property type="entry name" value="Hlx-hairpin-Hlx_DNA-bd_motif"/>
</dbReference>
<dbReference type="GO" id="GO:0003677">
    <property type="term" value="F:DNA binding"/>
    <property type="evidence" value="ECO:0007669"/>
    <property type="project" value="InterPro"/>
</dbReference>
<evidence type="ECO:0000313" key="2">
    <source>
        <dbReference type="EMBL" id="TAA76316.1"/>
    </source>
</evidence>
<protein>
    <submittedName>
        <fullName evidence="2">Helix-hairpin-helix motif-containing protein</fullName>
    </submittedName>
</protein>
<organism evidence="2 3">
    <name type="scientific">Candidatus Electronema aureum</name>
    <dbReference type="NCBI Taxonomy" id="2005002"/>
    <lineage>
        <taxon>Bacteria</taxon>
        <taxon>Pseudomonadati</taxon>
        <taxon>Thermodesulfobacteriota</taxon>
        <taxon>Desulfobulbia</taxon>
        <taxon>Desulfobulbales</taxon>
        <taxon>Desulfobulbaceae</taxon>
        <taxon>Candidatus Electronema</taxon>
    </lineage>
</organism>
<reference evidence="2" key="1">
    <citation type="submission" date="2017-07" db="EMBL/GenBank/DDBJ databases">
        <title>The cable genome - Insights into the physiology and evolution of filamentous bacteria capable of sulfide oxidation via long distance electron transfer.</title>
        <authorList>
            <person name="Thorup C."/>
            <person name="Bjerg J.T."/>
            <person name="Schreiber L."/>
            <person name="Nielsen L.P."/>
            <person name="Kjeldsen K.U."/>
            <person name="Boesen T."/>
            <person name="Boggild A."/>
            <person name="Meysman F."/>
            <person name="Geelhoed J."/>
            <person name="Schramm A."/>
        </authorList>
    </citation>
    <scope>NUCLEOTIDE SEQUENCE [LARGE SCALE GENOMIC DNA]</scope>
    <source>
        <strain evidence="2">GS</strain>
    </source>
</reference>
<evidence type="ECO:0000313" key="3">
    <source>
        <dbReference type="Proteomes" id="UP000316238"/>
    </source>
</evidence>
<dbReference type="SUPFAM" id="SSF47781">
    <property type="entry name" value="RuvA domain 2-like"/>
    <property type="match status" value="1"/>
</dbReference>
<dbReference type="SMART" id="SM00278">
    <property type="entry name" value="HhH1"/>
    <property type="match status" value="2"/>
</dbReference>
<dbReference type="GO" id="GO:0015628">
    <property type="term" value="P:protein secretion by the type II secretion system"/>
    <property type="evidence" value="ECO:0007669"/>
    <property type="project" value="TreeGrafter"/>
</dbReference>
<dbReference type="InterPro" id="IPR051675">
    <property type="entry name" value="Endo/Exo/Phosphatase_dom_1"/>
</dbReference>
<gene>
    <name evidence="2" type="ORF">CDV28_101220</name>
</gene>
<dbReference type="Proteomes" id="UP000316238">
    <property type="component" value="Unassembled WGS sequence"/>
</dbReference>